<name>A0A841R2Y1_9FIRM</name>
<dbReference type="NCBIfam" id="NF003009">
    <property type="entry name" value="PRK03826.1"/>
    <property type="match status" value="1"/>
</dbReference>
<dbReference type="Pfam" id="PF12917">
    <property type="entry name" value="YfbR-like"/>
    <property type="match status" value="1"/>
</dbReference>
<dbReference type="PANTHER" id="PTHR11845:SF13">
    <property type="entry name" value="5'-DEOXYNUCLEOTIDASE HDDC2"/>
    <property type="match status" value="1"/>
</dbReference>
<comment type="caution">
    <text evidence="3">The sequence shown here is derived from an EMBL/GenBank/DDBJ whole genome shotgun (WGS) entry which is preliminary data.</text>
</comment>
<dbReference type="GO" id="GO:0005737">
    <property type="term" value="C:cytoplasm"/>
    <property type="evidence" value="ECO:0007669"/>
    <property type="project" value="TreeGrafter"/>
</dbReference>
<feature type="domain" description="HD/PDEase" evidence="2">
    <location>
        <begin position="25"/>
        <end position="149"/>
    </location>
</feature>
<dbReference type="GeneID" id="93486042"/>
<dbReference type="InterPro" id="IPR003607">
    <property type="entry name" value="HD/PDEase_dom"/>
</dbReference>
<proteinExistence type="predicted"/>
<dbReference type="SUPFAM" id="SSF109604">
    <property type="entry name" value="HD-domain/PDEase-like"/>
    <property type="match status" value="1"/>
</dbReference>
<keyword evidence="1 3" id="KW-0378">Hydrolase</keyword>
<dbReference type="SMART" id="SM00471">
    <property type="entry name" value="HDc"/>
    <property type="match status" value="1"/>
</dbReference>
<dbReference type="EMBL" id="JACHHI010000003">
    <property type="protein sequence ID" value="MBB6477731.1"/>
    <property type="molecule type" value="Genomic_DNA"/>
</dbReference>
<dbReference type="PANTHER" id="PTHR11845">
    <property type="entry name" value="5'-DEOXYNUCLEOTIDASE HDDC2"/>
    <property type="match status" value="1"/>
</dbReference>
<keyword evidence="4" id="KW-1185">Reference proteome</keyword>
<dbReference type="OrthoDB" id="9812744at2"/>
<gene>
    <name evidence="3" type="ORF">HNR45_000764</name>
</gene>
<organism evidence="3 4">
    <name type="scientific">Negativicoccus succinicivorans</name>
    <dbReference type="NCBI Taxonomy" id="620903"/>
    <lineage>
        <taxon>Bacteria</taxon>
        <taxon>Bacillati</taxon>
        <taxon>Bacillota</taxon>
        <taxon>Negativicutes</taxon>
        <taxon>Veillonellales</taxon>
        <taxon>Veillonellaceae</taxon>
        <taxon>Negativicoccus</taxon>
    </lineage>
</organism>
<evidence type="ECO:0000256" key="1">
    <source>
        <dbReference type="ARBA" id="ARBA00022801"/>
    </source>
</evidence>
<dbReference type="Gene3D" id="1.10.3210.10">
    <property type="entry name" value="Hypothetical protein af1432"/>
    <property type="match status" value="1"/>
</dbReference>
<dbReference type="EC" id="3.1.3.89" evidence="3"/>
<accession>A0A841R2Y1</accession>
<sequence length="199" mass="22615">MHSHFFAYLARMKFIKRWGLMKNTMPENIQEHSLQTAMIAHMLAVLRNVRYGGHVDPERAAVLGMYHDVSEVFTGDMPTPVKYFNEDIRAMYGTIEQAAVEKLFATLPADLRDAYRACILTPEEDPLWELAKAADTLSAYLKCVEERTAGNPEFDEAYATIRKKLEQSPVPEVHDFLAIFAPSFMLTLDALNANAKEEK</sequence>
<dbReference type="AlphaFoldDB" id="A0A841R2Y1"/>
<evidence type="ECO:0000259" key="2">
    <source>
        <dbReference type="SMART" id="SM00471"/>
    </source>
</evidence>
<dbReference type="GO" id="GO:0002953">
    <property type="term" value="F:5'-deoxynucleotidase activity"/>
    <property type="evidence" value="ECO:0007669"/>
    <property type="project" value="UniProtKB-EC"/>
</dbReference>
<evidence type="ECO:0000313" key="4">
    <source>
        <dbReference type="Proteomes" id="UP000591941"/>
    </source>
</evidence>
<reference evidence="3 4" key="1">
    <citation type="submission" date="2020-08" db="EMBL/GenBank/DDBJ databases">
        <title>Genomic Encyclopedia of Type Strains, Phase IV (KMG-IV): sequencing the most valuable type-strain genomes for metagenomic binning, comparative biology and taxonomic classification.</title>
        <authorList>
            <person name="Goeker M."/>
        </authorList>
    </citation>
    <scope>NUCLEOTIDE SEQUENCE [LARGE SCALE GENOMIC DNA]</scope>
    <source>
        <strain evidence="3 4">DSM 21255</strain>
    </source>
</reference>
<dbReference type="Proteomes" id="UP000591941">
    <property type="component" value="Unassembled WGS sequence"/>
</dbReference>
<protein>
    <submittedName>
        <fullName evidence="3">5'-deoxynucleotidase</fullName>
        <ecNumber evidence="3">3.1.3.89</ecNumber>
    </submittedName>
</protein>
<dbReference type="InterPro" id="IPR039356">
    <property type="entry name" value="YfbR/HDDC2"/>
</dbReference>
<dbReference type="RefSeq" id="WP_159822687.1">
    <property type="nucleotide sequence ID" value="NZ_CABWNB010000002.1"/>
</dbReference>
<evidence type="ECO:0000313" key="3">
    <source>
        <dbReference type="EMBL" id="MBB6477731.1"/>
    </source>
</evidence>